<evidence type="ECO:0000256" key="3">
    <source>
        <dbReference type="ARBA" id="ARBA00022692"/>
    </source>
</evidence>
<accession>A0ABD3V6C0</accession>
<dbReference type="CDD" id="cd15040">
    <property type="entry name" value="7tmB2_Adhesion"/>
    <property type="match status" value="1"/>
</dbReference>
<dbReference type="EMBL" id="JBJQND010000014">
    <property type="protein sequence ID" value="KAL3856105.1"/>
    <property type="molecule type" value="Genomic_DNA"/>
</dbReference>
<keyword evidence="6" id="KW-1015">Disulfide bond</keyword>
<protein>
    <recommendedName>
        <fullName evidence="10">G-protein coupled receptors family 2 profile 2 domain-containing protein</fullName>
    </recommendedName>
</protein>
<dbReference type="PRINTS" id="PR00249">
    <property type="entry name" value="GPCRSECRETIN"/>
</dbReference>
<evidence type="ECO:0000256" key="4">
    <source>
        <dbReference type="ARBA" id="ARBA00022989"/>
    </source>
</evidence>
<evidence type="ECO:0000256" key="8">
    <source>
        <dbReference type="SAM" id="MobiDB-lite"/>
    </source>
</evidence>
<feature type="region of interest" description="Disordered" evidence="8">
    <location>
        <begin position="488"/>
        <end position="519"/>
    </location>
</feature>
<feature type="transmembrane region" description="Helical" evidence="9">
    <location>
        <begin position="373"/>
        <end position="398"/>
    </location>
</feature>
<evidence type="ECO:0000256" key="5">
    <source>
        <dbReference type="ARBA" id="ARBA00023136"/>
    </source>
</evidence>
<dbReference type="PANTHER" id="PTHR47767">
    <property type="entry name" value="ADHESION G PROTEIN-COUPLED RECEPTOR G7"/>
    <property type="match status" value="1"/>
</dbReference>
<sequence>NLTVRLRLFVVFPNGRSLSSDFEQYIRSEMQTLMTHLEQSRLNQSTVRVRSTVACPTIEVFVTNSSTPIVIPFTRINLTGYSWNRCYPGLRAFAFAPCLGDYDTGAHWGDVTIATDCQQTPDLETSNQSLSLKNLSKTPVGMYNIIQVINDTTILTSVRDTLKDVDVIYTAQILENLQQISYLPSTVLDEVIKVTNNILDLDPAIIRSAQKDLQPDRSLSEADKLALGIITKIGLGLSIVGLGLTILTFLIFRHLRKGRGQQTLVCLCLAMLGSAILFLVGIDRTETYGGCITVSVLLHYFILASFMWMLIEGILQYLRFVKVLGTYIPHFMIKTSIPAWGTPLIPVIVLLAVDYNLYYGGKGYCWMQLYPLYWSFILPIGLILFANFIVFALVIINLCRRPKGMQTNQSEHKMAVMNFQAGLAVLVLLGLTWVFGFIAVEEARVAFMYVFAFLNAFQGFFVFLLFTAREKQVRKSWTRLCCRKRRDNSSASNSESRGRNVSPQSSQTTNVYSERPRHV</sequence>
<organism evidence="11 12">
    <name type="scientific">Sinanodonta woodiana</name>
    <name type="common">Chinese pond mussel</name>
    <name type="synonym">Anodonta woodiana</name>
    <dbReference type="NCBI Taxonomy" id="1069815"/>
    <lineage>
        <taxon>Eukaryota</taxon>
        <taxon>Metazoa</taxon>
        <taxon>Spiralia</taxon>
        <taxon>Lophotrochozoa</taxon>
        <taxon>Mollusca</taxon>
        <taxon>Bivalvia</taxon>
        <taxon>Autobranchia</taxon>
        <taxon>Heteroconchia</taxon>
        <taxon>Palaeoheterodonta</taxon>
        <taxon>Unionida</taxon>
        <taxon>Unionoidea</taxon>
        <taxon>Unionidae</taxon>
        <taxon>Unioninae</taxon>
        <taxon>Sinanodonta</taxon>
    </lineage>
</organism>
<feature type="transmembrane region" description="Helical" evidence="9">
    <location>
        <begin position="287"/>
        <end position="311"/>
    </location>
</feature>
<name>A0ABD3V6C0_SINWO</name>
<reference evidence="11 12" key="1">
    <citation type="submission" date="2024-11" db="EMBL/GenBank/DDBJ databases">
        <title>Chromosome-level genome assembly of the freshwater bivalve Anodonta woodiana.</title>
        <authorList>
            <person name="Chen X."/>
        </authorList>
    </citation>
    <scope>NUCLEOTIDE SEQUENCE [LARGE SCALE GENOMIC DNA]</scope>
    <source>
        <strain evidence="11">MN2024</strain>
        <tissue evidence="11">Gills</tissue>
    </source>
</reference>
<evidence type="ECO:0000256" key="1">
    <source>
        <dbReference type="ARBA" id="ARBA00004141"/>
    </source>
</evidence>
<feature type="transmembrane region" description="Helical" evidence="9">
    <location>
        <begin position="225"/>
        <end position="252"/>
    </location>
</feature>
<comment type="subcellular location">
    <subcellularLocation>
        <location evidence="1">Membrane</location>
        <topology evidence="1">Multi-pass membrane protein</topology>
    </subcellularLocation>
</comment>
<keyword evidence="4 9" id="KW-1133">Transmembrane helix</keyword>
<keyword evidence="7" id="KW-0325">Glycoprotein</keyword>
<comment type="similarity">
    <text evidence="2">Belongs to the G-protein coupled receptor 2 family. Adhesion G-protein coupled receptor (ADGR) subfamily.</text>
</comment>
<evidence type="ECO:0000256" key="7">
    <source>
        <dbReference type="ARBA" id="ARBA00023180"/>
    </source>
</evidence>
<feature type="transmembrane region" description="Helical" evidence="9">
    <location>
        <begin position="331"/>
        <end position="353"/>
    </location>
</feature>
<dbReference type="Pfam" id="PF00002">
    <property type="entry name" value="7tm_2"/>
    <property type="match status" value="1"/>
</dbReference>
<evidence type="ECO:0000256" key="2">
    <source>
        <dbReference type="ARBA" id="ARBA00007343"/>
    </source>
</evidence>
<dbReference type="InterPro" id="IPR017981">
    <property type="entry name" value="GPCR_2-like_7TM"/>
</dbReference>
<dbReference type="AlphaFoldDB" id="A0ABD3V6C0"/>
<dbReference type="PANTHER" id="PTHR47767:SF1">
    <property type="entry name" value="ADHESION G PROTEIN-COUPLED RECEPTOR G7"/>
    <property type="match status" value="1"/>
</dbReference>
<dbReference type="PROSITE" id="PS50261">
    <property type="entry name" value="G_PROTEIN_RECEP_F2_4"/>
    <property type="match status" value="1"/>
</dbReference>
<evidence type="ECO:0000256" key="6">
    <source>
        <dbReference type="ARBA" id="ARBA00023157"/>
    </source>
</evidence>
<evidence type="ECO:0000259" key="10">
    <source>
        <dbReference type="PROSITE" id="PS50261"/>
    </source>
</evidence>
<dbReference type="SUPFAM" id="SSF81321">
    <property type="entry name" value="Family A G protein-coupled receptor-like"/>
    <property type="match status" value="1"/>
</dbReference>
<evidence type="ECO:0000313" key="11">
    <source>
        <dbReference type="EMBL" id="KAL3856105.1"/>
    </source>
</evidence>
<feature type="transmembrane region" description="Helical" evidence="9">
    <location>
        <begin position="264"/>
        <end position="281"/>
    </location>
</feature>
<dbReference type="InterPro" id="IPR000832">
    <property type="entry name" value="GPCR_2_secretin-like"/>
</dbReference>
<feature type="compositionally biased region" description="Polar residues" evidence="8">
    <location>
        <begin position="489"/>
        <end position="512"/>
    </location>
</feature>
<dbReference type="InterPro" id="IPR053066">
    <property type="entry name" value="ADGR_G7"/>
</dbReference>
<feature type="domain" description="G-protein coupled receptors family 2 profile 2" evidence="10">
    <location>
        <begin position="227"/>
        <end position="470"/>
    </location>
</feature>
<keyword evidence="5 9" id="KW-0472">Membrane</keyword>
<feature type="non-terminal residue" evidence="11">
    <location>
        <position position="1"/>
    </location>
</feature>
<feature type="transmembrane region" description="Helical" evidence="9">
    <location>
        <begin position="419"/>
        <end position="440"/>
    </location>
</feature>
<proteinExistence type="inferred from homology"/>
<comment type="caution">
    <text evidence="11">The sequence shown here is derived from an EMBL/GenBank/DDBJ whole genome shotgun (WGS) entry which is preliminary data.</text>
</comment>
<evidence type="ECO:0000256" key="9">
    <source>
        <dbReference type="SAM" id="Phobius"/>
    </source>
</evidence>
<gene>
    <name evidence="11" type="ORF">ACJMK2_015300</name>
</gene>
<keyword evidence="3 9" id="KW-0812">Transmembrane</keyword>
<dbReference type="GO" id="GO:0016020">
    <property type="term" value="C:membrane"/>
    <property type="evidence" value="ECO:0007669"/>
    <property type="project" value="UniProtKB-SubCell"/>
</dbReference>
<dbReference type="Proteomes" id="UP001634394">
    <property type="component" value="Unassembled WGS sequence"/>
</dbReference>
<dbReference type="FunFam" id="1.20.1070.10:FF:000058">
    <property type="entry name" value="Adhesion G protein-coupled receptor F5"/>
    <property type="match status" value="1"/>
</dbReference>
<evidence type="ECO:0000313" key="12">
    <source>
        <dbReference type="Proteomes" id="UP001634394"/>
    </source>
</evidence>
<dbReference type="Gene3D" id="1.20.1070.10">
    <property type="entry name" value="Rhodopsin 7-helix transmembrane proteins"/>
    <property type="match status" value="1"/>
</dbReference>
<feature type="transmembrane region" description="Helical" evidence="9">
    <location>
        <begin position="446"/>
        <end position="466"/>
    </location>
</feature>
<keyword evidence="12" id="KW-1185">Reference proteome</keyword>